<dbReference type="OrthoDB" id="10549231at2759"/>
<keyword evidence="3" id="KW-1185">Reference proteome</keyword>
<accession>A0A4D9D4Q2</accession>
<feature type="region of interest" description="Disordered" evidence="1">
    <location>
        <begin position="339"/>
        <end position="389"/>
    </location>
</feature>
<sequence>MPEQPASAGGRASRAPPQVVVKAALDHVSRRGREGCTAKEIWDECEVGCDSALKAFLWRALRRQRNYVFCRKTAVARPGSQRGAIKGEKNCKAENWEHAPLNAEELDSLSLDAWDSVMVIASEDHRLRALGALHALDLPEETHGTEILEILAASKARGLTGAEVDAEAKGRGLKGATPSFLLDRLVGQGHVKKTARLVPNPPGKPPGNKRVLFSRLSRDHYPERGQLIERARTHDRVVDYAREALYGEQGKTIAQRICQHFSASLPSGGGYPGGEEDLLGPRMARTAREVRVGLEDVARLLRLDGPSAQALVRATQYRDFDARSALRVVAAGGGDEGGTGWEVIARPPTSTGTGAISSGGEAVKEEEVEEDGREGGLEGGLGGGEAASLGPWQRPLPLGNVKELDEVRQMCRLAYVRGGKGVSVPDVERLLGLGSKRANRLLTMLVNRPAYGLRASKVTHGRTAAYCLLGPAAVPAEEEGWGAGEARRVAWEGRGGGDAGGRERANGGGGLGVDGTGGGGREEERGGRKGEEGRRALSVMELKAMEAQEREGCVDEEMGGKGSVERVAEQGRAGRGGELTVAGAGGGTAPGEAEADKGEGARGLGGSAQPWHKTFTGLRRRRMEMAHREVVRAGCLRELDVARLLRDREGGQGRQIDRKSVRRLLGDLEEQRVIRLVAVSVPGRHPVLVVTRPDLDPGGPEVQALVTLSRRLRPFSRGGDGMGKKRGRGQLRASGGKAGLAKRGKGRSLGGHA</sequence>
<feature type="compositionally biased region" description="Gly residues" evidence="1">
    <location>
        <begin position="576"/>
        <end position="589"/>
    </location>
</feature>
<dbReference type="PANTHER" id="PTHR15180:SF1">
    <property type="entry name" value="GENERAL TRANSCRIPTION FACTOR 3C POLYPEPTIDE 1"/>
    <property type="match status" value="1"/>
</dbReference>
<dbReference type="PANTHER" id="PTHR15180">
    <property type="entry name" value="GENERAL TRANSCRIPTION FACTOR 3C POLYPEPTIDE 1"/>
    <property type="match status" value="1"/>
</dbReference>
<dbReference type="Proteomes" id="UP000355283">
    <property type="component" value="Unassembled WGS sequence"/>
</dbReference>
<evidence type="ECO:0000313" key="2">
    <source>
        <dbReference type="EMBL" id="TFJ86542.1"/>
    </source>
</evidence>
<feature type="compositionally biased region" description="Gly residues" evidence="1">
    <location>
        <begin position="506"/>
        <end position="519"/>
    </location>
</feature>
<feature type="compositionally biased region" description="Basic and acidic residues" evidence="1">
    <location>
        <begin position="520"/>
        <end position="534"/>
    </location>
</feature>
<feature type="region of interest" description="Disordered" evidence="1">
    <location>
        <begin position="576"/>
        <end position="611"/>
    </location>
</feature>
<reference evidence="2 3" key="1">
    <citation type="submission" date="2019-01" db="EMBL/GenBank/DDBJ databases">
        <title>Nuclear Genome Assembly of the Microalgal Biofuel strain Nannochloropsis salina CCMP1776.</title>
        <authorList>
            <person name="Hovde B."/>
        </authorList>
    </citation>
    <scope>NUCLEOTIDE SEQUENCE [LARGE SCALE GENOMIC DNA]</scope>
    <source>
        <strain evidence="2 3">CCMP1776</strain>
    </source>
</reference>
<organism evidence="2 3">
    <name type="scientific">Nannochloropsis salina CCMP1776</name>
    <dbReference type="NCBI Taxonomy" id="1027361"/>
    <lineage>
        <taxon>Eukaryota</taxon>
        <taxon>Sar</taxon>
        <taxon>Stramenopiles</taxon>
        <taxon>Ochrophyta</taxon>
        <taxon>Eustigmatophyceae</taxon>
        <taxon>Eustigmatales</taxon>
        <taxon>Monodopsidaceae</taxon>
        <taxon>Microchloropsis</taxon>
        <taxon>Microchloropsis salina</taxon>
    </lineage>
</organism>
<feature type="region of interest" description="Disordered" evidence="1">
    <location>
        <begin position="492"/>
        <end position="534"/>
    </location>
</feature>
<dbReference type="GO" id="GO:0042791">
    <property type="term" value="P:5S class rRNA transcription by RNA polymerase III"/>
    <property type="evidence" value="ECO:0007669"/>
    <property type="project" value="TreeGrafter"/>
</dbReference>
<evidence type="ECO:0000313" key="3">
    <source>
        <dbReference type="Proteomes" id="UP000355283"/>
    </source>
</evidence>
<evidence type="ECO:0000256" key="1">
    <source>
        <dbReference type="SAM" id="MobiDB-lite"/>
    </source>
</evidence>
<feature type="compositionally biased region" description="Low complexity" evidence="1">
    <location>
        <begin position="349"/>
        <end position="361"/>
    </location>
</feature>
<dbReference type="InterPro" id="IPR044210">
    <property type="entry name" value="Tfc3-like"/>
</dbReference>
<feature type="region of interest" description="Disordered" evidence="1">
    <location>
        <begin position="713"/>
        <end position="753"/>
    </location>
</feature>
<dbReference type="GO" id="GO:0003677">
    <property type="term" value="F:DNA binding"/>
    <property type="evidence" value="ECO:0007669"/>
    <property type="project" value="InterPro"/>
</dbReference>
<gene>
    <name evidence="2" type="ORF">NSK_002199</name>
</gene>
<dbReference type="GO" id="GO:0000127">
    <property type="term" value="C:transcription factor TFIIIC complex"/>
    <property type="evidence" value="ECO:0007669"/>
    <property type="project" value="InterPro"/>
</dbReference>
<proteinExistence type="predicted"/>
<dbReference type="AlphaFoldDB" id="A0A4D9D4Q2"/>
<dbReference type="EMBL" id="SDOX01000008">
    <property type="protein sequence ID" value="TFJ86542.1"/>
    <property type="molecule type" value="Genomic_DNA"/>
</dbReference>
<name>A0A4D9D4Q2_9STRA</name>
<protein>
    <submittedName>
        <fullName evidence="2">Uncharacterized protein</fullName>
    </submittedName>
</protein>
<dbReference type="GO" id="GO:0006384">
    <property type="term" value="P:transcription initiation at RNA polymerase III promoter"/>
    <property type="evidence" value="ECO:0007669"/>
    <property type="project" value="InterPro"/>
</dbReference>
<comment type="caution">
    <text evidence="2">The sequence shown here is derived from an EMBL/GenBank/DDBJ whole genome shotgun (WGS) entry which is preliminary data.</text>
</comment>